<feature type="transmembrane region" description="Helical" evidence="8">
    <location>
        <begin position="96"/>
        <end position="116"/>
    </location>
</feature>
<sequence length="291" mass="31451">MPVFSDISGMVVFTFFCSSPSSLRSLFSRLLISRHHKIYIFDFFTSKNRILITLAHHNTSCKLYSMRHGAIAILPLAFGASLYGFAFGILAYQAGFMWWGVGLMGATVHAGSSQIVAVDQFSGGSAMLAAALAGAALNLRYIGMIASLHEVLGEKPFWQRLLAIHITSDENWALTMSSKKESPDIGADFLIGSGLTMFLVWVCSTTLGALAGNALPDLDEYGLGFAFTAAFIAMARSMWPGMDRLPSWTISFAATLLLSCQGMAAAYAIVGGTLCGITMLLFERYTKDKIS</sequence>
<keyword evidence="6 8" id="KW-1133">Transmembrane helix</keyword>
<feature type="transmembrane region" description="Helical" evidence="8">
    <location>
        <begin position="189"/>
        <end position="209"/>
    </location>
</feature>
<evidence type="ECO:0000256" key="3">
    <source>
        <dbReference type="ARBA" id="ARBA00022448"/>
    </source>
</evidence>
<evidence type="ECO:0000256" key="6">
    <source>
        <dbReference type="ARBA" id="ARBA00022989"/>
    </source>
</evidence>
<name>A0ABV6G7E5_9GAMM</name>
<feature type="transmembrane region" description="Helical" evidence="8">
    <location>
        <begin position="128"/>
        <end position="148"/>
    </location>
</feature>
<comment type="caution">
    <text evidence="9">The sequence shown here is derived from an EMBL/GenBank/DDBJ whole genome shotgun (WGS) entry which is preliminary data.</text>
</comment>
<comment type="similarity">
    <text evidence="2">Belongs to the AzlC family.</text>
</comment>
<dbReference type="Proteomes" id="UP001589814">
    <property type="component" value="Unassembled WGS sequence"/>
</dbReference>
<dbReference type="PANTHER" id="PTHR34979">
    <property type="entry name" value="INNER MEMBRANE PROTEIN YGAZ"/>
    <property type="match status" value="1"/>
</dbReference>
<dbReference type="Pfam" id="PF03591">
    <property type="entry name" value="AzlC"/>
    <property type="match status" value="1"/>
</dbReference>
<keyword evidence="5 8" id="KW-0812">Transmembrane</keyword>
<proteinExistence type="inferred from homology"/>
<evidence type="ECO:0000256" key="2">
    <source>
        <dbReference type="ARBA" id="ARBA00010735"/>
    </source>
</evidence>
<keyword evidence="4" id="KW-1003">Cell membrane</keyword>
<reference evidence="9 10" key="1">
    <citation type="submission" date="2024-09" db="EMBL/GenBank/DDBJ databases">
        <authorList>
            <person name="Sun Q."/>
            <person name="Mori K."/>
        </authorList>
    </citation>
    <scope>NUCLEOTIDE SEQUENCE [LARGE SCALE GENOMIC DNA]</scope>
    <source>
        <strain evidence="9 10">CCM 7415</strain>
    </source>
</reference>
<keyword evidence="3" id="KW-0813">Transport</keyword>
<dbReference type="EMBL" id="JBHLVX010000060">
    <property type="protein sequence ID" value="MFC0269455.1"/>
    <property type="molecule type" value="Genomic_DNA"/>
</dbReference>
<evidence type="ECO:0000256" key="8">
    <source>
        <dbReference type="SAM" id="Phobius"/>
    </source>
</evidence>
<evidence type="ECO:0000313" key="9">
    <source>
        <dbReference type="EMBL" id="MFC0269455.1"/>
    </source>
</evidence>
<dbReference type="RefSeq" id="WP_342664561.1">
    <property type="nucleotide sequence ID" value="NZ_JBHLVX010000060.1"/>
</dbReference>
<evidence type="ECO:0000256" key="4">
    <source>
        <dbReference type="ARBA" id="ARBA00022475"/>
    </source>
</evidence>
<protein>
    <submittedName>
        <fullName evidence="9">AzlC family ABC transporter permease</fullName>
    </submittedName>
</protein>
<keyword evidence="10" id="KW-1185">Reference proteome</keyword>
<evidence type="ECO:0000313" key="10">
    <source>
        <dbReference type="Proteomes" id="UP001589814"/>
    </source>
</evidence>
<evidence type="ECO:0000256" key="5">
    <source>
        <dbReference type="ARBA" id="ARBA00022692"/>
    </source>
</evidence>
<organism evidence="9 10">
    <name type="scientific">Kushneria aurantia</name>
    <dbReference type="NCBI Taxonomy" id="504092"/>
    <lineage>
        <taxon>Bacteria</taxon>
        <taxon>Pseudomonadati</taxon>
        <taxon>Pseudomonadota</taxon>
        <taxon>Gammaproteobacteria</taxon>
        <taxon>Oceanospirillales</taxon>
        <taxon>Halomonadaceae</taxon>
        <taxon>Kushneria</taxon>
    </lineage>
</organism>
<feature type="transmembrane region" description="Helical" evidence="8">
    <location>
        <begin position="70"/>
        <end position="90"/>
    </location>
</feature>
<dbReference type="PANTHER" id="PTHR34979:SF1">
    <property type="entry name" value="INNER MEMBRANE PROTEIN YGAZ"/>
    <property type="match status" value="1"/>
</dbReference>
<keyword evidence="7 8" id="KW-0472">Membrane</keyword>
<feature type="transmembrane region" description="Helical" evidence="8">
    <location>
        <begin position="221"/>
        <end position="239"/>
    </location>
</feature>
<feature type="transmembrane region" description="Helical" evidence="8">
    <location>
        <begin position="251"/>
        <end position="282"/>
    </location>
</feature>
<accession>A0ABV6G7E5</accession>
<comment type="subcellular location">
    <subcellularLocation>
        <location evidence="1">Cell membrane</location>
        <topology evidence="1">Multi-pass membrane protein</topology>
    </subcellularLocation>
</comment>
<gene>
    <name evidence="9" type="ORF">ACFFHW_15915</name>
</gene>
<evidence type="ECO:0000256" key="7">
    <source>
        <dbReference type="ARBA" id="ARBA00023136"/>
    </source>
</evidence>
<evidence type="ECO:0000256" key="1">
    <source>
        <dbReference type="ARBA" id="ARBA00004651"/>
    </source>
</evidence>
<dbReference type="InterPro" id="IPR011606">
    <property type="entry name" value="Brnchd-chn_aa_trnsp_permease"/>
</dbReference>
<feature type="transmembrane region" description="Helical" evidence="8">
    <location>
        <begin position="6"/>
        <end position="27"/>
    </location>
</feature>